<dbReference type="Gene3D" id="1.20.120.80">
    <property type="entry name" value="Cytochrome c oxidase, subunit III, four-helix bundle"/>
    <property type="match status" value="1"/>
</dbReference>
<accession>A0A382AIK7</accession>
<evidence type="ECO:0000313" key="8">
    <source>
        <dbReference type="EMBL" id="SVB01199.1"/>
    </source>
</evidence>
<keyword evidence="5 6" id="KW-0472">Membrane</keyword>
<dbReference type="GO" id="GO:0019646">
    <property type="term" value="P:aerobic electron transport chain"/>
    <property type="evidence" value="ECO:0007669"/>
    <property type="project" value="InterPro"/>
</dbReference>
<dbReference type="PANTHER" id="PTHR11403">
    <property type="entry name" value="CYTOCHROME C OXIDASE SUBUNIT III"/>
    <property type="match status" value="1"/>
</dbReference>
<protein>
    <recommendedName>
        <fullName evidence="7">Heme-copper oxidase subunit III family profile domain-containing protein</fullName>
    </recommendedName>
</protein>
<feature type="transmembrane region" description="Helical" evidence="6">
    <location>
        <begin position="134"/>
        <end position="156"/>
    </location>
</feature>
<dbReference type="InterPro" id="IPR024791">
    <property type="entry name" value="Cyt_c/ubiquinol_Oxase_su3"/>
</dbReference>
<keyword evidence="3 6" id="KW-0812">Transmembrane</keyword>
<dbReference type="PROSITE" id="PS50253">
    <property type="entry name" value="COX3"/>
    <property type="match status" value="1"/>
</dbReference>
<evidence type="ECO:0000256" key="6">
    <source>
        <dbReference type="SAM" id="Phobius"/>
    </source>
</evidence>
<feature type="transmembrane region" description="Helical" evidence="6">
    <location>
        <begin position="28"/>
        <end position="46"/>
    </location>
</feature>
<evidence type="ECO:0000256" key="5">
    <source>
        <dbReference type="ARBA" id="ARBA00023136"/>
    </source>
</evidence>
<comment type="subcellular location">
    <subcellularLocation>
        <location evidence="1">Membrane</location>
        <topology evidence="1">Multi-pass membrane protein</topology>
    </subcellularLocation>
</comment>
<dbReference type="InterPro" id="IPR013833">
    <property type="entry name" value="Cyt_c_oxidase_su3_a-hlx"/>
</dbReference>
<reference evidence="8" key="1">
    <citation type="submission" date="2018-05" db="EMBL/GenBank/DDBJ databases">
        <authorList>
            <person name="Lanie J.A."/>
            <person name="Ng W.-L."/>
            <person name="Kazmierczak K.M."/>
            <person name="Andrzejewski T.M."/>
            <person name="Davidsen T.M."/>
            <person name="Wayne K.J."/>
            <person name="Tettelin H."/>
            <person name="Glass J.I."/>
            <person name="Rusch D."/>
            <person name="Podicherti R."/>
            <person name="Tsui H.-C.T."/>
            <person name="Winkler M.E."/>
        </authorList>
    </citation>
    <scope>NUCLEOTIDE SEQUENCE</scope>
</reference>
<feature type="transmembrane region" description="Helical" evidence="6">
    <location>
        <begin position="99"/>
        <end position="122"/>
    </location>
</feature>
<evidence type="ECO:0000256" key="2">
    <source>
        <dbReference type="ARBA" id="ARBA00010581"/>
    </source>
</evidence>
<feature type="transmembrane region" description="Helical" evidence="6">
    <location>
        <begin position="176"/>
        <end position="199"/>
    </location>
</feature>
<evidence type="ECO:0000256" key="4">
    <source>
        <dbReference type="ARBA" id="ARBA00022989"/>
    </source>
</evidence>
<dbReference type="EMBL" id="UINC01025506">
    <property type="protein sequence ID" value="SVB01199.1"/>
    <property type="molecule type" value="Genomic_DNA"/>
</dbReference>
<feature type="transmembrane region" description="Helical" evidence="6">
    <location>
        <begin position="66"/>
        <end position="87"/>
    </location>
</feature>
<sequence length="200" mass="23148">MQKPWDPAQVKVDNLHEGATLDLSKGKLGLRYIMIISTIFFCLFIVTYSDRLVYPDWQKMPEPLMLWLNTFILFISSTVFLNAQIAAKKNQFEIVKKRLIVIGFLALAFLIGQLLVWLQFINLGYYVSSNPANAYFYVFTALHGLHLLGGLIYWLITIKKVWTPNNIVIAKVKHTVELCAIYWHFLLAVWIVLFGLMLFT</sequence>
<proteinExistence type="inferred from homology"/>
<dbReference type="PANTHER" id="PTHR11403:SF10">
    <property type="entry name" value="CYTOCHROME C OXIDASE"/>
    <property type="match status" value="1"/>
</dbReference>
<dbReference type="AlphaFoldDB" id="A0A382AIK7"/>
<keyword evidence="4 6" id="KW-1133">Transmembrane helix</keyword>
<dbReference type="InterPro" id="IPR000298">
    <property type="entry name" value="Cyt_c_oxidase-like_su3"/>
</dbReference>
<dbReference type="GO" id="GO:0016020">
    <property type="term" value="C:membrane"/>
    <property type="evidence" value="ECO:0007669"/>
    <property type="project" value="UniProtKB-SubCell"/>
</dbReference>
<name>A0A382AIK7_9ZZZZ</name>
<dbReference type="SUPFAM" id="SSF81452">
    <property type="entry name" value="Cytochrome c oxidase subunit III-like"/>
    <property type="match status" value="1"/>
</dbReference>
<comment type="similarity">
    <text evidence="2">Belongs to the cytochrome c oxidase subunit 3 family.</text>
</comment>
<evidence type="ECO:0000256" key="3">
    <source>
        <dbReference type="ARBA" id="ARBA00022692"/>
    </source>
</evidence>
<feature type="domain" description="Heme-copper oxidase subunit III family profile" evidence="7">
    <location>
        <begin position="27"/>
        <end position="200"/>
    </location>
</feature>
<evidence type="ECO:0000259" key="7">
    <source>
        <dbReference type="PROSITE" id="PS50253"/>
    </source>
</evidence>
<dbReference type="GO" id="GO:0004129">
    <property type="term" value="F:cytochrome-c oxidase activity"/>
    <property type="evidence" value="ECO:0007669"/>
    <property type="project" value="InterPro"/>
</dbReference>
<dbReference type="InterPro" id="IPR035973">
    <property type="entry name" value="Cyt_c_oxidase_su3-like_sf"/>
</dbReference>
<organism evidence="8">
    <name type="scientific">marine metagenome</name>
    <dbReference type="NCBI Taxonomy" id="408172"/>
    <lineage>
        <taxon>unclassified sequences</taxon>
        <taxon>metagenomes</taxon>
        <taxon>ecological metagenomes</taxon>
    </lineage>
</organism>
<dbReference type="Pfam" id="PF00510">
    <property type="entry name" value="COX3"/>
    <property type="match status" value="1"/>
</dbReference>
<gene>
    <name evidence="8" type="ORF">METZ01_LOCUS154053</name>
</gene>
<evidence type="ECO:0000256" key="1">
    <source>
        <dbReference type="ARBA" id="ARBA00004141"/>
    </source>
</evidence>